<dbReference type="EMBL" id="VCJR02000001">
    <property type="protein sequence ID" value="NHK26540.1"/>
    <property type="molecule type" value="Genomic_DNA"/>
</dbReference>
<dbReference type="InterPro" id="IPR007829">
    <property type="entry name" value="TM2"/>
</dbReference>
<evidence type="ECO:0000256" key="1">
    <source>
        <dbReference type="ARBA" id="ARBA00004141"/>
    </source>
</evidence>
<dbReference type="Pfam" id="PF05154">
    <property type="entry name" value="TM2"/>
    <property type="match status" value="1"/>
</dbReference>
<feature type="transmembrane region" description="Helical" evidence="5">
    <location>
        <begin position="53"/>
        <end position="75"/>
    </location>
</feature>
<reference evidence="8 10" key="2">
    <citation type="submission" date="2020-02" db="EMBL/GenBank/DDBJ databases">
        <title>Genome sequence of Parvularcula flava strain NH6-79.</title>
        <authorList>
            <person name="Abdul Karim M.H."/>
            <person name="Lam M.Q."/>
            <person name="Chen S.J."/>
            <person name="Yahya A."/>
            <person name="Shahir S."/>
            <person name="Shamsir M.S."/>
            <person name="Chong C.S."/>
        </authorList>
    </citation>
    <scope>NUCLEOTIDE SEQUENCE [LARGE SCALE GENOMIC DNA]</scope>
    <source>
        <strain evidence="8 10">NH6-79</strain>
    </source>
</reference>
<keyword evidence="10" id="KW-1185">Reference proteome</keyword>
<evidence type="ECO:0000313" key="8">
    <source>
        <dbReference type="EMBL" id="NHK26540.1"/>
    </source>
</evidence>
<feature type="domain" description="TM2" evidence="6">
    <location>
        <begin position="21"/>
        <end position="68"/>
    </location>
</feature>
<proteinExistence type="predicted"/>
<reference evidence="7" key="3">
    <citation type="submission" date="2020-09" db="EMBL/GenBank/DDBJ databases">
        <authorList>
            <person name="Sun Q."/>
            <person name="Zhou Y."/>
        </authorList>
    </citation>
    <scope>NUCLEOTIDE SEQUENCE</scope>
    <source>
        <strain evidence="7">CGMCC 1.14984</strain>
    </source>
</reference>
<dbReference type="GO" id="GO:0016020">
    <property type="term" value="C:membrane"/>
    <property type="evidence" value="ECO:0007669"/>
    <property type="project" value="UniProtKB-SubCell"/>
</dbReference>
<organism evidence="7 9">
    <name type="scientific">Aquisalinus luteolus</name>
    <dbReference type="NCBI Taxonomy" id="1566827"/>
    <lineage>
        <taxon>Bacteria</taxon>
        <taxon>Pseudomonadati</taxon>
        <taxon>Pseudomonadota</taxon>
        <taxon>Alphaproteobacteria</taxon>
        <taxon>Parvularculales</taxon>
        <taxon>Parvularculaceae</taxon>
        <taxon>Aquisalinus</taxon>
    </lineage>
</organism>
<evidence type="ECO:0000256" key="2">
    <source>
        <dbReference type="ARBA" id="ARBA00022692"/>
    </source>
</evidence>
<dbReference type="AlphaFoldDB" id="A0A8J3ET24"/>
<evidence type="ECO:0000313" key="7">
    <source>
        <dbReference type="EMBL" id="GGH92649.1"/>
    </source>
</evidence>
<evidence type="ECO:0000256" key="4">
    <source>
        <dbReference type="ARBA" id="ARBA00023136"/>
    </source>
</evidence>
<comment type="subcellular location">
    <subcellularLocation>
        <location evidence="1">Membrane</location>
        <topology evidence="1">Multi-pass membrane protein</topology>
    </subcellularLocation>
</comment>
<sequence>MVLDTQDRIYIEQRVTNDAPSPVVAYLLWIFGWWISAHRFYLGKWGTALLQIASYFIFIGFVWVLLDAYLITLIIRQRRDRIRDHVAGGLAA</sequence>
<accession>A0A8J3ET24</accession>
<evidence type="ECO:0000313" key="10">
    <source>
        <dbReference type="Proteomes" id="UP000818603"/>
    </source>
</evidence>
<feature type="transmembrane region" description="Helical" evidence="5">
    <location>
        <begin position="23"/>
        <end position="41"/>
    </location>
</feature>
<evidence type="ECO:0000313" key="9">
    <source>
        <dbReference type="Proteomes" id="UP000621856"/>
    </source>
</evidence>
<keyword evidence="4 5" id="KW-0472">Membrane</keyword>
<reference evidence="7" key="1">
    <citation type="journal article" date="2014" name="Int. J. Syst. Evol. Microbiol.">
        <title>Complete genome sequence of Corynebacterium casei LMG S-19264T (=DSM 44701T), isolated from a smear-ripened cheese.</title>
        <authorList>
            <consortium name="US DOE Joint Genome Institute (JGI-PGF)"/>
            <person name="Walter F."/>
            <person name="Albersmeier A."/>
            <person name="Kalinowski J."/>
            <person name="Ruckert C."/>
        </authorList>
    </citation>
    <scope>NUCLEOTIDE SEQUENCE</scope>
    <source>
        <strain evidence="7">CGMCC 1.14984</strain>
    </source>
</reference>
<dbReference type="Proteomes" id="UP000621856">
    <property type="component" value="Unassembled WGS sequence"/>
</dbReference>
<dbReference type="RefSeq" id="WP_155136255.1">
    <property type="nucleotide sequence ID" value="NZ_BMGZ01000001.1"/>
</dbReference>
<protein>
    <submittedName>
        <fullName evidence="8">TM2 domain-containing protein</fullName>
    </submittedName>
</protein>
<name>A0A8J3ET24_9PROT</name>
<keyword evidence="3 5" id="KW-1133">Transmembrane helix</keyword>
<gene>
    <name evidence="8" type="ORF">FF098_001305</name>
    <name evidence="7" type="ORF">GCM10011355_02640</name>
</gene>
<keyword evidence="2 5" id="KW-0812">Transmembrane</keyword>
<dbReference type="EMBL" id="BMGZ01000001">
    <property type="protein sequence ID" value="GGH92649.1"/>
    <property type="molecule type" value="Genomic_DNA"/>
</dbReference>
<evidence type="ECO:0000256" key="3">
    <source>
        <dbReference type="ARBA" id="ARBA00022989"/>
    </source>
</evidence>
<dbReference type="Proteomes" id="UP000818603">
    <property type="component" value="Unassembled WGS sequence"/>
</dbReference>
<evidence type="ECO:0000259" key="6">
    <source>
        <dbReference type="Pfam" id="PF05154"/>
    </source>
</evidence>
<evidence type="ECO:0000256" key="5">
    <source>
        <dbReference type="SAM" id="Phobius"/>
    </source>
</evidence>
<comment type="caution">
    <text evidence="7">The sequence shown here is derived from an EMBL/GenBank/DDBJ whole genome shotgun (WGS) entry which is preliminary data.</text>
</comment>